<dbReference type="PANTHER" id="PTHR19241">
    <property type="entry name" value="ATP-BINDING CASSETTE TRANSPORTER"/>
    <property type="match status" value="1"/>
</dbReference>
<dbReference type="InterPro" id="IPR003439">
    <property type="entry name" value="ABC_transporter-like_ATP-bd"/>
</dbReference>
<evidence type="ECO:0000256" key="7">
    <source>
        <dbReference type="ARBA" id="ARBA00022989"/>
    </source>
</evidence>
<feature type="transmembrane region" description="Helical" evidence="9">
    <location>
        <begin position="1259"/>
        <end position="1283"/>
    </location>
</feature>
<dbReference type="GO" id="GO:0005524">
    <property type="term" value="F:ATP binding"/>
    <property type="evidence" value="ECO:0007669"/>
    <property type="project" value="UniProtKB-KW"/>
</dbReference>
<dbReference type="Pfam" id="PF01061">
    <property type="entry name" value="ABC2_membrane"/>
    <property type="match status" value="3"/>
</dbReference>
<evidence type="ECO:0000256" key="3">
    <source>
        <dbReference type="ARBA" id="ARBA00022448"/>
    </source>
</evidence>
<evidence type="ECO:0000256" key="8">
    <source>
        <dbReference type="ARBA" id="ARBA00023136"/>
    </source>
</evidence>
<evidence type="ECO:0000313" key="11">
    <source>
        <dbReference type="EMBL" id="KAF9690735.1"/>
    </source>
</evidence>
<dbReference type="InterPro" id="IPR034003">
    <property type="entry name" value="ABCG_PDR_2"/>
</dbReference>
<feature type="transmembrane region" description="Helical" evidence="9">
    <location>
        <begin position="625"/>
        <end position="647"/>
    </location>
</feature>
<dbReference type="Pfam" id="PF06422">
    <property type="entry name" value="PDR_CDR"/>
    <property type="match status" value="1"/>
</dbReference>
<organism evidence="11 12">
    <name type="scientific">Ascochyta lentis</name>
    <dbReference type="NCBI Taxonomy" id="205686"/>
    <lineage>
        <taxon>Eukaryota</taxon>
        <taxon>Fungi</taxon>
        <taxon>Dikarya</taxon>
        <taxon>Ascomycota</taxon>
        <taxon>Pezizomycotina</taxon>
        <taxon>Dothideomycetes</taxon>
        <taxon>Pleosporomycetidae</taxon>
        <taxon>Pleosporales</taxon>
        <taxon>Pleosporineae</taxon>
        <taxon>Didymellaceae</taxon>
        <taxon>Ascochyta</taxon>
    </lineage>
</organism>
<dbReference type="OrthoDB" id="245989at2759"/>
<dbReference type="GO" id="GO:0016887">
    <property type="term" value="F:ATP hydrolysis activity"/>
    <property type="evidence" value="ECO:0007669"/>
    <property type="project" value="InterPro"/>
</dbReference>
<dbReference type="FunFam" id="3.40.50.300:FF:000054">
    <property type="entry name" value="ABC multidrug transporter atrF"/>
    <property type="match status" value="1"/>
</dbReference>
<dbReference type="CDD" id="cd03232">
    <property type="entry name" value="ABCG_PDR_domain2"/>
    <property type="match status" value="1"/>
</dbReference>
<dbReference type="CDD" id="cd03233">
    <property type="entry name" value="ABCG_PDR_domain1"/>
    <property type="match status" value="1"/>
</dbReference>
<dbReference type="InterPro" id="IPR017871">
    <property type="entry name" value="ABC_transporter-like_CS"/>
</dbReference>
<feature type="transmembrane region" description="Helical" evidence="9">
    <location>
        <begin position="568"/>
        <end position="589"/>
    </location>
</feature>
<feature type="transmembrane region" description="Helical" evidence="9">
    <location>
        <begin position="1104"/>
        <end position="1125"/>
    </location>
</feature>
<dbReference type="InterPro" id="IPR013525">
    <property type="entry name" value="ABC2_TM"/>
</dbReference>
<feature type="domain" description="ABC transporter" evidence="10">
    <location>
        <begin position="843"/>
        <end position="1085"/>
    </location>
</feature>
<evidence type="ECO:0000259" key="10">
    <source>
        <dbReference type="PROSITE" id="PS50893"/>
    </source>
</evidence>
<dbReference type="Proteomes" id="UP000651452">
    <property type="component" value="Unassembled WGS sequence"/>
</dbReference>
<keyword evidence="4 9" id="KW-0812">Transmembrane</keyword>
<dbReference type="InterPro" id="IPR010929">
    <property type="entry name" value="PDR_CDR_ABC"/>
</dbReference>
<feature type="transmembrane region" description="Helical" evidence="9">
    <location>
        <begin position="1179"/>
        <end position="1204"/>
    </location>
</feature>
<feature type="transmembrane region" description="Helical" evidence="9">
    <location>
        <begin position="765"/>
        <end position="785"/>
    </location>
</feature>
<dbReference type="InterPro" id="IPR027417">
    <property type="entry name" value="P-loop_NTPase"/>
</dbReference>
<comment type="caution">
    <text evidence="11">The sequence shown here is derived from an EMBL/GenBank/DDBJ whole genome shotgun (WGS) entry which is preliminary data.</text>
</comment>
<comment type="subcellular location">
    <subcellularLocation>
        <location evidence="1">Membrane</location>
        <topology evidence="1">Multi-pass membrane protein</topology>
    </subcellularLocation>
</comment>
<protein>
    <recommendedName>
        <fullName evidence="10">ABC transporter domain-containing protein</fullName>
    </recommendedName>
</protein>
<dbReference type="EMBL" id="RZGK01000023">
    <property type="protein sequence ID" value="KAF9690735.1"/>
    <property type="molecule type" value="Genomic_DNA"/>
</dbReference>
<evidence type="ECO:0000256" key="6">
    <source>
        <dbReference type="ARBA" id="ARBA00022840"/>
    </source>
</evidence>
<feature type="transmembrane region" description="Helical" evidence="9">
    <location>
        <begin position="538"/>
        <end position="556"/>
    </location>
</feature>
<dbReference type="SUPFAM" id="SSF52540">
    <property type="entry name" value="P-loop containing nucleoside triphosphate hydrolases"/>
    <property type="match status" value="2"/>
</dbReference>
<keyword evidence="3" id="KW-0813">Transport</keyword>
<keyword evidence="12" id="KW-1185">Reference proteome</keyword>
<comment type="similarity">
    <text evidence="2">Belongs to the ABC transporter superfamily. ABCG family. PDR (TC 3.A.1.205) subfamily.</text>
</comment>
<feature type="transmembrane region" description="Helical" evidence="9">
    <location>
        <begin position="1377"/>
        <end position="1396"/>
    </location>
</feature>
<evidence type="ECO:0000256" key="1">
    <source>
        <dbReference type="ARBA" id="ARBA00004141"/>
    </source>
</evidence>
<evidence type="ECO:0000256" key="5">
    <source>
        <dbReference type="ARBA" id="ARBA00022741"/>
    </source>
</evidence>
<dbReference type="Pfam" id="PF14510">
    <property type="entry name" value="ABC_trans_N"/>
    <property type="match status" value="1"/>
</dbReference>
<evidence type="ECO:0000256" key="9">
    <source>
        <dbReference type="SAM" id="Phobius"/>
    </source>
</evidence>
<dbReference type="InterPro" id="IPR034001">
    <property type="entry name" value="ABCG_PDR_1"/>
</dbReference>
<dbReference type="GO" id="GO:0140359">
    <property type="term" value="F:ABC-type transporter activity"/>
    <property type="evidence" value="ECO:0007669"/>
    <property type="project" value="InterPro"/>
</dbReference>
<keyword evidence="6" id="KW-0067">ATP-binding</keyword>
<dbReference type="Gene3D" id="3.40.50.300">
    <property type="entry name" value="P-loop containing nucleotide triphosphate hydrolases"/>
    <property type="match status" value="2"/>
</dbReference>
<dbReference type="GO" id="GO:0016020">
    <property type="term" value="C:membrane"/>
    <property type="evidence" value="ECO:0007669"/>
    <property type="project" value="UniProtKB-SubCell"/>
</dbReference>
<name>A0A8H7IS97_9PLEO</name>
<keyword evidence="5" id="KW-0547">Nucleotide-binding</keyword>
<dbReference type="Pfam" id="PF19055">
    <property type="entry name" value="ABC2_membrane_7"/>
    <property type="match status" value="1"/>
</dbReference>
<feature type="transmembrane region" description="Helical" evidence="9">
    <location>
        <begin position="1224"/>
        <end position="1247"/>
    </location>
</feature>
<gene>
    <name evidence="11" type="ORF">EKO04_011273</name>
</gene>
<evidence type="ECO:0000256" key="2">
    <source>
        <dbReference type="ARBA" id="ARBA00006012"/>
    </source>
</evidence>
<sequence>MRAVSSRCSPYWSYTSLHPFFLGNAADRDIDTEIFTLKGNIPVDAIMSSSLTTLSATPEADKMGGYILDEGAKRDEEITNLARKLTEQSGFAPGSHCNPFNAEIGSSLDPNSENFRAREWAEALISLKSKDPDRLPQRTAGISFHKLNVHRFGTPTDYQKTVGNVWLQMAGLVRKITQTNNPRKVEILHDFNGLVRSGEMLVVLKPPGSGCSTLLKTIAGETHGIHTAPGSEFNYQGISSEQMRSQFRGEAIYTAEVDVHFPMLSVGDTLLFAALARAPRNLPGGVDKWTYAAHMRDVMMAMFGIRQTLNTQVGDNFLRGVSGGERKRVSIAEASLSGAPLQCWDNSTRGLDSANAVEFCKTLRQSTDLTGSTACVAIYQAPQAAYELFDKVTLLYDGHQIYFGPIENARKYFEDLGFECPQQQTDGDFLTSMTSPEETVVRPGWEGKVPKTALEFADIWKSSAEKAKLLEDIEEYNRSHPIGGEHLEKFALSRRTEQSTRQRKKSPYTLDYLQQIRLCLWRGFLRLKGDPSLTITQLVANFIMSVVVGSVFYNLAEDTNSFFARGSLLFFAVLINATGSALEILTLYAQREAFASMLVDLPYKILNAFTFNIPLYFMANLRREAGPFFFFILTSFLITIVMSMVFRTIAASSRTLAQTLAPGSIVISSLLMYSGFALPKPYILGWSKWIFYVDPLSYAFESLMINEFSNRDFSCSEYVPSGGTYDSASGQQRVCSAVGSQPGLGQVNGDDYISSAFHYRHCKKWSNLAVVIAFTVLFCATYIIATEYLTERKSKGEVLLFRRGATLGNVTGKKLDEESAQVPQSEKHAVNPHPLLVTQSSIVHWEDLCYDIKIKTEERRILDNIDGWVKPGTLTAPMGVSGAGKTILLDSLASRVTTGVISGEILSDGQQRDHTFQRKTGYVQQQDLHLSTSTVREALNFSALLRQHPEVPREDKLRYVDHVIELLDMELYADAVVGVPGEGLNVEQRKRLTIGVELASKPQLLLFLDEPTLGLDSQASWIICNLMEKLKNSGQAILCTIHQPSAMLFQRFDRLLFLAKGGKTVYFGEIGTNATVLQTYFEKNGFQEVTLRVFQQYWRTPSYIYSKALLCILWAVFIGFSFFKAKNTLQGLQNQTFSLLMLFTLFGQMAQQIMPHFVTQRALYEARERPSKTYSWKTFIIANFIVEVPWNIFMSVFLYLAWYYGVGMDKNAAQTDSTTERGGLMFLFMLSYLIFTSTFSTMIIAGIEQAAEGANLANLMFSLSLIFCGVLATKESLPGFWIFMYRVSPFSYLVSGMLSASTAHAEVTCAANEYLSLQPSIGSTCDSYLADFVQVTGGYVRNGNSTEDCQYCPRSSTDSYLAGIFIYYHEAWRNLGITWAYIAFNVAAALAIYWLVRMPKRNRL</sequence>
<dbReference type="InterPro" id="IPR043926">
    <property type="entry name" value="ABCG_dom"/>
</dbReference>
<accession>A0A8H7IS97</accession>
<dbReference type="InterPro" id="IPR029481">
    <property type="entry name" value="ABC_trans_N"/>
</dbReference>
<proteinExistence type="inferred from homology"/>
<dbReference type="Pfam" id="PF00005">
    <property type="entry name" value="ABC_tran"/>
    <property type="match status" value="2"/>
</dbReference>
<dbReference type="InterPro" id="IPR003593">
    <property type="entry name" value="AAA+_ATPase"/>
</dbReference>
<feature type="transmembrane region" description="Helical" evidence="9">
    <location>
        <begin position="601"/>
        <end position="619"/>
    </location>
</feature>
<evidence type="ECO:0000256" key="4">
    <source>
        <dbReference type="ARBA" id="ARBA00022692"/>
    </source>
</evidence>
<reference evidence="11" key="2">
    <citation type="submission" date="2020-09" db="EMBL/GenBank/DDBJ databases">
        <title>Reference genome assembly for Australian Ascochyta lentis isolate Al4.</title>
        <authorList>
            <person name="Lee R.C."/>
            <person name="Farfan-Caceres L.M."/>
            <person name="Debler J.W."/>
            <person name="Williams A.H."/>
            <person name="Henares B.M."/>
        </authorList>
    </citation>
    <scope>NUCLEOTIDE SEQUENCE</scope>
    <source>
        <strain evidence="11">Al4</strain>
    </source>
</reference>
<feature type="transmembrane region" description="Helical" evidence="9">
    <location>
        <begin position="659"/>
        <end position="678"/>
    </location>
</feature>
<dbReference type="PROSITE" id="PS00211">
    <property type="entry name" value="ABC_TRANSPORTER_1"/>
    <property type="match status" value="1"/>
</dbReference>
<feature type="domain" description="ABC transporter" evidence="10">
    <location>
        <begin position="167"/>
        <end position="422"/>
    </location>
</feature>
<keyword evidence="8 9" id="KW-0472">Membrane</keyword>
<keyword evidence="7 9" id="KW-1133">Transmembrane helix</keyword>
<evidence type="ECO:0000313" key="12">
    <source>
        <dbReference type="Proteomes" id="UP000651452"/>
    </source>
</evidence>
<dbReference type="PROSITE" id="PS50893">
    <property type="entry name" value="ABC_TRANSPORTER_2"/>
    <property type="match status" value="2"/>
</dbReference>
<dbReference type="SMART" id="SM00382">
    <property type="entry name" value="AAA"/>
    <property type="match status" value="2"/>
</dbReference>
<reference evidence="11" key="1">
    <citation type="submission" date="2018-12" db="EMBL/GenBank/DDBJ databases">
        <authorList>
            <person name="Syme R.A."/>
            <person name="Farfan-Caceres L."/>
            <person name="Lichtenzveig J."/>
        </authorList>
    </citation>
    <scope>NUCLEOTIDE SEQUENCE</scope>
    <source>
        <strain evidence="11">Al4</strain>
    </source>
</reference>